<gene>
    <name evidence="1" type="ORF">Me_995_000535</name>
</gene>
<evidence type="ECO:0000313" key="2">
    <source>
        <dbReference type="Proteomes" id="UP001213039"/>
    </source>
</evidence>
<protein>
    <submittedName>
        <fullName evidence="1">Uncharacterized protein</fullName>
    </submittedName>
</protein>
<dbReference type="EMBL" id="CP114370">
    <property type="protein sequence ID" value="WBP83907.1"/>
    <property type="molecule type" value="Genomic_DNA"/>
</dbReference>
<reference evidence="1" key="1">
    <citation type="submission" date="2022-12" db="EMBL/GenBank/DDBJ databases">
        <authorList>
            <consortium name="Asia Pacific Centre for Animal Health"/>
            <person name="Klose S.M."/>
            <person name="Legione A.R."/>
            <person name="Monotti I."/>
            <person name="Bushell R."/>
            <person name="Marenda M.S."/>
            <person name="Sugiyama T."/>
            <person name="Browning G.F."/>
            <person name="Vaz P.K."/>
        </authorList>
    </citation>
    <scope>NUCLEOTIDE SEQUENCE</scope>
    <source>
        <strain evidence="1">Felid995</strain>
    </source>
</reference>
<accession>A0ACD4PH42</accession>
<dbReference type="Proteomes" id="UP001213039">
    <property type="component" value="Chromosome"/>
</dbReference>
<proteinExistence type="predicted"/>
<name>A0ACD4PH42_9BACT</name>
<keyword evidence="2" id="KW-1185">Reference proteome</keyword>
<evidence type="ECO:0000313" key="1">
    <source>
        <dbReference type="EMBL" id="WBP83907.1"/>
    </source>
</evidence>
<organism evidence="1 2">
    <name type="scientific">Mycoplasmopsis edwardii</name>
    <dbReference type="NCBI Taxonomy" id="53558"/>
    <lineage>
        <taxon>Bacteria</taxon>
        <taxon>Bacillati</taxon>
        <taxon>Mycoplasmatota</taxon>
        <taxon>Mycoplasmoidales</taxon>
        <taxon>Metamycoplasmataceae</taxon>
        <taxon>Mycoplasmopsis</taxon>
    </lineage>
</organism>
<sequence length="2251" mass="253434">MASQTKGKVLLGFAATTLAATTGLAAWVLWKSGDHSLKNYDKSVELAKRLNELVIDRTEDERAQFKKLLKSKPSYENLKKIQDEIKKLADKERKEHKRIFEKINEILDESVRNDLHKRLKDSTTHVQREQIEKDADLQIAKEWEDRLAKKRDYVQSIIADIKDEAKKQELLEKLAKQTKHSLESLQEMDKIAIEAKKQVAKETGDEIDQIAADMLALEYPGGVTAPAVLAIQNKLNKIKDSDFSNAKKLEEAQKIKDTFDAHNEKIKEVKEAIKKLDASKHKQFNSLLDNANYLYDNEEKVLEFDDILKKIQEEQIRQYDDFKAQIEALENLTDAEKETFKNSLNETSSVEDIKNKLKEAYKKDLENFIKNMDYPGKPDSQAQNNLISGLTDDKYDDEIAYKNELDRLKELNKLVDTAKENLKSIKGDKTELNNKFNEANDEAKLKALLVAIEDERLKEERAAKRAELDSYIDGLPYPDGTTKAKDDLKKLYEADSLEMSDLVEKEKYFKETIDPKVREAKNKIAKLSTEDQEKLNAEFKNAGSEEKLDALLAKINEAFNNSKEAQKSVIDELTHLSLEQKEALKNQIDKATDFADVKKIVDRAQLLDKIEEAKSIITPESYALDENPEVKAIIDETIKSLKNQIEGLTDDQVATKKAELDELNKKLKEYKNQIEALTDNEVNNPTETKVDLAKELAKISNKDQFPNLDLEIAKAKLKKVASDLDYPGKPNNAAIKELQAQIEAVTTQEQLNQLDDRIKNVLPNKIAEAKAKIAEVRDSETTTRKQDLNRQLDEADTDEEFDALFKNIEKYKAQGDEEYSNKLKERLKEQAARLPYPSTNAAAKTALERRIEAETDIAELEKLQNETIPSMLNKINELKEEIAKRSPENITKLNEKLNNASTPEELAAIDAEITKAINDEKAAIAAKIDALAHLTPEQKDAAKAKLDNKTYSEMEDVLERAKRDNLLGLVNKLGYNDSETLPAPARTSLRGAVETTPKNELDSKLTELEALKTAIENEKTEIDQINYSSDDAEGKNDLNERLNNLTTSADVSSLVNPSEINNKLSVYKEIINDVNNPLSPTQKSDLISDLDKLPKNGAESALRKEIFKEKRNAVKTKINGLSNLSDERKQQLISELASFEEQDKTSSFEDFKNKVDQLSAKLLEAQKEDLIAKIAKIPFTNKRNNNDVAAGENTEGENVSPNASSALEGLVNSINSPQTYKTQKEYIEQYERNLIAKQTEINEIKDENEKAALLAAADKIQDKDSFDSLNTPIAKALDKDFIDTLSNLTQDEKNDFKDKLAKQDDETLRENIKQQAQNKNGLKGKKTELNAIIDAIPYPKQDMAAYNRSIKYLKDAVEQLDENANLENEKNKLNGLKTAVDNAVKALPNIPYNDEGSTDEAPALNTIKAKIDSLTETADVTSLLGDDWNAKVAKLKKVIKDNFDGADETALLTQLKNTVPNSFTDSNNKESDLNTAILDKVKENAKAKIADMQYLSDKTVHNSNITNVALTEENNDIQANGIDEVNNKLLDAYKANFTSLIDSFAYPKDGENTSSWTNDTRSFFITNNIDNLTSNSNFTNLDTELTNIKNAASALSKEILGDSETNIQGVQNEAARNEFNKQFLAARTVQDLNTLKEKVVNYKKLEAKILAMTDFASENGDERESNAALAELRNELTKKLANATTVQAQNDLSPLIDENKKLVDKLRTTFRGDILAAKNFLTSAKDKSTVADVTNVINTVQPFKNELAKFWTTNKGNILRSKSWGNNWPSNPPKFVSYNELVREIRTKESAAALKKAVDVDVERYKEMISLNEYSKESHSSNIPENVKQSLLYKALQTPYNLNSPTNATNDQIKNAEIKQIRDIRKYFGNQSADAGLYKSAKAAYDSIVEPNKSLFTEEFNNIATSNNDLDVTTKIDAFKLKATEFNQAYPGTQNSLNTFKTTYGATQEEIQRFERELNSASNKTTLDELKSRIDSAIQEKNAKKARDLQIARDAIGQLPQGNTKKTELTNSINNAESNNQLSESLLTNATSQAQTEKANIDNAKNAANTAVNSLPEGNNLKRSLKNKLLNAPNTNETNEVSKLDELAGQARTEKQNLEAKRTEAQNILDGLTEKEDYQNEITSARNIDELDEIIRRMQTPKILDKSEAQKWANYISATATSSSVSRAQYLESIERATTQRQLEQIIGEIRSYLESYPRNITSGHISGISTSHRRTYARLKAEFDKPTWDEDRLNELREQARNAAYQPPEF</sequence>